<dbReference type="InterPro" id="IPR015947">
    <property type="entry name" value="PUA-like_sf"/>
</dbReference>
<dbReference type="Proteomes" id="UP000324896">
    <property type="component" value="Unassembled WGS sequence"/>
</dbReference>
<dbReference type="GeneID" id="57012973"/>
<keyword evidence="7 12" id="KW-0489">Methyltransferase</keyword>
<dbReference type="EMBL" id="FNEH01000016">
    <property type="protein sequence ID" value="SDI81650.1"/>
    <property type="molecule type" value="Genomic_DNA"/>
</dbReference>
<dbReference type="NCBIfam" id="TIGR00046">
    <property type="entry name" value="RsmE family RNA methyltransferase"/>
    <property type="match status" value="1"/>
</dbReference>
<keyword evidence="5 12" id="KW-0963">Cytoplasm</keyword>
<reference evidence="21 23" key="2">
    <citation type="submission" date="2016-10" db="EMBL/GenBank/DDBJ databases">
        <authorList>
            <person name="Varghese N."/>
            <person name="Submissions S."/>
        </authorList>
    </citation>
    <scope>NUCLEOTIDE SEQUENCE [LARGE SCALE GENOMIC DNA]</scope>
    <source>
        <strain evidence="15 26">WG10</strain>
        <strain evidence="16 23">WG2</strain>
        <strain evidence="18 21">WG5</strain>
    </source>
</reference>
<dbReference type="Proteomes" id="UP000199519">
    <property type="component" value="Unassembled WGS sequence"/>
</dbReference>
<organism evidence="15 26">
    <name type="scientific">Halanaerobium congolense</name>
    <dbReference type="NCBI Taxonomy" id="54121"/>
    <lineage>
        <taxon>Bacteria</taxon>
        <taxon>Bacillati</taxon>
        <taxon>Bacillota</taxon>
        <taxon>Clostridia</taxon>
        <taxon>Halanaerobiales</taxon>
        <taxon>Halanaerobiaceae</taxon>
        <taxon>Halanaerobium</taxon>
    </lineage>
</organism>
<dbReference type="Proteomes" id="UP000198612">
    <property type="component" value="Unassembled WGS sequence"/>
</dbReference>
<evidence type="ECO:0000313" key="20">
    <source>
        <dbReference type="EMBL" id="TDX43009.1"/>
    </source>
</evidence>
<evidence type="ECO:0000256" key="2">
    <source>
        <dbReference type="ARBA" id="ARBA00005528"/>
    </source>
</evidence>
<evidence type="ECO:0000256" key="3">
    <source>
        <dbReference type="ARBA" id="ARBA00012328"/>
    </source>
</evidence>
<evidence type="ECO:0000313" key="21">
    <source>
        <dbReference type="Proteomes" id="UP000198612"/>
    </source>
</evidence>
<dbReference type="SUPFAM" id="SSF75217">
    <property type="entry name" value="alpha/beta knot"/>
    <property type="match status" value="1"/>
</dbReference>
<evidence type="ECO:0000313" key="15">
    <source>
        <dbReference type="EMBL" id="SDC79322.1"/>
    </source>
</evidence>
<comment type="catalytic activity">
    <reaction evidence="11 12">
        <text>uridine(1498) in 16S rRNA + S-adenosyl-L-methionine = N(3)-methyluridine(1498) in 16S rRNA + S-adenosyl-L-homocysteine + H(+)</text>
        <dbReference type="Rhea" id="RHEA:42920"/>
        <dbReference type="Rhea" id="RHEA-COMP:10283"/>
        <dbReference type="Rhea" id="RHEA-COMP:10284"/>
        <dbReference type="ChEBI" id="CHEBI:15378"/>
        <dbReference type="ChEBI" id="CHEBI:57856"/>
        <dbReference type="ChEBI" id="CHEBI:59789"/>
        <dbReference type="ChEBI" id="CHEBI:65315"/>
        <dbReference type="ChEBI" id="CHEBI:74502"/>
        <dbReference type="EC" id="2.1.1.193"/>
    </reaction>
</comment>
<keyword evidence="9 12" id="KW-0949">S-adenosyl-L-methionine</keyword>
<dbReference type="NCBIfam" id="NF008692">
    <property type="entry name" value="PRK11713.1-5"/>
    <property type="match status" value="1"/>
</dbReference>
<dbReference type="RefSeq" id="WP_073159152.1">
    <property type="nucleotide sequence ID" value="NZ_FMYT01000014.1"/>
</dbReference>
<dbReference type="GO" id="GO:0070475">
    <property type="term" value="P:rRNA base methylation"/>
    <property type="evidence" value="ECO:0007669"/>
    <property type="project" value="TreeGrafter"/>
</dbReference>
<dbReference type="OrthoDB" id="9815641at2"/>
<evidence type="ECO:0000256" key="8">
    <source>
        <dbReference type="ARBA" id="ARBA00022679"/>
    </source>
</evidence>
<protein>
    <recommendedName>
        <fullName evidence="4 12">Ribosomal RNA small subunit methyltransferase E</fullName>
        <ecNumber evidence="3 12">2.1.1.193</ecNumber>
    </recommendedName>
</protein>
<feature type="domain" description="Ribosomal RNA small subunit methyltransferase E methyltransferase" evidence="13">
    <location>
        <begin position="76"/>
        <end position="241"/>
    </location>
</feature>
<keyword evidence="23" id="KW-1185">Reference proteome</keyword>
<dbReference type="Proteomes" id="UP000295758">
    <property type="component" value="Unassembled WGS sequence"/>
</dbReference>
<dbReference type="InterPro" id="IPR006700">
    <property type="entry name" value="RsmE"/>
</dbReference>
<comment type="subcellular location">
    <subcellularLocation>
        <location evidence="1 12">Cytoplasm</location>
    </subcellularLocation>
</comment>
<keyword evidence="8 12" id="KW-0808">Transferase</keyword>
<keyword evidence="6 12" id="KW-0698">rRNA processing</keyword>
<evidence type="ECO:0000313" key="18">
    <source>
        <dbReference type="EMBL" id="SES65673.1"/>
    </source>
</evidence>
<dbReference type="CDD" id="cd18084">
    <property type="entry name" value="RsmE-like"/>
    <property type="match status" value="1"/>
</dbReference>
<proteinExistence type="inferred from homology"/>
<reference evidence="20 24" key="4">
    <citation type="submission" date="2019-03" db="EMBL/GenBank/DDBJ databases">
        <title>Subsurface microbial communities from deep shales in Ohio and West Virginia, USA.</title>
        <authorList>
            <person name="Wrighton K."/>
        </authorList>
    </citation>
    <scope>NUCLEOTIDE SEQUENCE [LARGE SCALE GENOMIC DNA]</scope>
    <source>
        <strain evidence="20 24">DSMZ 11287</strain>
    </source>
</reference>
<dbReference type="InterPro" id="IPR029026">
    <property type="entry name" value="tRNA_m1G_MTases_N"/>
</dbReference>
<dbReference type="PIRSF" id="PIRSF015601">
    <property type="entry name" value="MTase_slr0722"/>
    <property type="match status" value="1"/>
</dbReference>
<dbReference type="PANTHER" id="PTHR30027:SF3">
    <property type="entry name" value="16S RRNA (URACIL(1498)-N(3))-METHYLTRANSFERASE"/>
    <property type="match status" value="1"/>
</dbReference>
<dbReference type="InterPro" id="IPR046886">
    <property type="entry name" value="RsmE_MTase_dom"/>
</dbReference>
<dbReference type="EMBL" id="FOHG01000002">
    <property type="protein sequence ID" value="SES65673.1"/>
    <property type="molecule type" value="Genomic_DNA"/>
</dbReference>
<evidence type="ECO:0000313" key="17">
    <source>
        <dbReference type="EMBL" id="SDI81650.1"/>
    </source>
</evidence>
<dbReference type="AlphaFoldDB" id="A0A1G6PGE7"/>
<sequence>MHRFFIDQSTEVNENVIISGNDYNHLKNSLRLNIGDRVILSDGDGFDMEAEITSFSEDEVFLKVLTKEKSGVEAGVKVWLAQGLPKKSKMDLIVEKATEIGFSGLIPFESKRTIVKYNYKKKEKKRSRWQRVAEAAAKQSGRAVIPKIEEFYSSSQLKNLKQKFDYVLLLWENEENLSLKKFFTENNVEAAAEILVIIGPEGGFSAAEVQQFKSELGAQIITLGPRILRTETAGITALTAILYEKGELGD</sequence>
<dbReference type="InterPro" id="IPR029028">
    <property type="entry name" value="Alpha/beta_knot_MTases"/>
</dbReference>
<dbReference type="EC" id="2.1.1.193" evidence="3 12"/>
<evidence type="ECO:0000313" key="24">
    <source>
        <dbReference type="Proteomes" id="UP000295472"/>
    </source>
</evidence>
<dbReference type="InterPro" id="IPR046887">
    <property type="entry name" value="RsmE_PUA-like"/>
</dbReference>
<evidence type="ECO:0000256" key="11">
    <source>
        <dbReference type="ARBA" id="ARBA00047944"/>
    </source>
</evidence>
<dbReference type="PANTHER" id="PTHR30027">
    <property type="entry name" value="RIBOSOMAL RNA SMALL SUBUNIT METHYLTRANSFERASE E"/>
    <property type="match status" value="1"/>
</dbReference>
<name>A0A1G6PGE7_9FIRM</name>
<reference evidence="19 25" key="3">
    <citation type="submission" date="2019-03" db="EMBL/GenBank/DDBJ databases">
        <title>Deep subsurface shale carbon reservoir microbial communities from Ohio and West Virginia, USA.</title>
        <authorList>
            <person name="Wrighton K."/>
        </authorList>
    </citation>
    <scope>NUCLEOTIDE SEQUENCE [LARGE SCALE GENOMIC DNA]</scope>
    <source>
        <strain evidence="19 25">UTICA-S4D12</strain>
    </source>
</reference>
<evidence type="ECO:0000256" key="4">
    <source>
        <dbReference type="ARBA" id="ARBA00013673"/>
    </source>
</evidence>
<feature type="domain" description="Ribosomal RNA small subunit methyltransferase E PUA-like" evidence="14">
    <location>
        <begin position="18"/>
        <end position="65"/>
    </location>
</feature>
<evidence type="ECO:0000256" key="1">
    <source>
        <dbReference type="ARBA" id="ARBA00004496"/>
    </source>
</evidence>
<gene>
    <name evidence="19" type="ORF">BY453_11218</name>
    <name evidence="20" type="ORF">C7954_11855</name>
    <name evidence="15" type="ORF">SAMN04488597_11419</name>
    <name evidence="16" type="ORF">SAMN04488598_10256</name>
    <name evidence="18" type="ORF">SAMN04515652_102126</name>
    <name evidence="17" type="ORF">SAMN04515654_1168</name>
</gene>
<evidence type="ECO:0000313" key="22">
    <source>
        <dbReference type="Proteomes" id="UP000198945"/>
    </source>
</evidence>
<evidence type="ECO:0000313" key="25">
    <source>
        <dbReference type="Proteomes" id="UP000295758"/>
    </source>
</evidence>
<accession>A0A1G6PGE7</accession>
<dbReference type="EMBL" id="FMYT01000014">
    <property type="protein sequence ID" value="SDC79322.1"/>
    <property type="molecule type" value="Genomic_DNA"/>
</dbReference>
<evidence type="ECO:0000313" key="23">
    <source>
        <dbReference type="Proteomes" id="UP000199519"/>
    </source>
</evidence>
<dbReference type="GO" id="GO:0070042">
    <property type="term" value="F:rRNA (uridine-N3-)-methyltransferase activity"/>
    <property type="evidence" value="ECO:0007669"/>
    <property type="project" value="TreeGrafter"/>
</dbReference>
<dbReference type="Proteomes" id="UP000198945">
    <property type="component" value="Unassembled WGS sequence"/>
</dbReference>
<comment type="function">
    <text evidence="10 12">Specifically methylates the N3 position of the uracil ring of uridine 1498 (m3U1498) in 16S rRNA. Acts on the fully assembled 30S ribosomal subunit.</text>
</comment>
<dbReference type="EMBL" id="SOAA01000012">
    <property type="protein sequence ID" value="TDS31119.1"/>
    <property type="molecule type" value="Genomic_DNA"/>
</dbReference>
<comment type="similarity">
    <text evidence="2 12">Belongs to the RNA methyltransferase RsmE family.</text>
</comment>
<dbReference type="Proteomes" id="UP000295472">
    <property type="component" value="Unassembled WGS sequence"/>
</dbReference>
<evidence type="ECO:0000256" key="12">
    <source>
        <dbReference type="PIRNR" id="PIRNR015601"/>
    </source>
</evidence>
<dbReference type="SUPFAM" id="SSF88697">
    <property type="entry name" value="PUA domain-like"/>
    <property type="match status" value="1"/>
</dbReference>
<evidence type="ECO:0000259" key="14">
    <source>
        <dbReference type="Pfam" id="PF20260"/>
    </source>
</evidence>
<dbReference type="GO" id="GO:0005737">
    <property type="term" value="C:cytoplasm"/>
    <property type="evidence" value="ECO:0007669"/>
    <property type="project" value="UniProtKB-SubCell"/>
</dbReference>
<dbReference type="Pfam" id="PF20260">
    <property type="entry name" value="PUA_4"/>
    <property type="match status" value="1"/>
</dbReference>
<dbReference type="Gene3D" id="2.40.240.20">
    <property type="entry name" value="Hypothetical PUA domain-like, domain 1"/>
    <property type="match status" value="1"/>
</dbReference>
<evidence type="ECO:0000256" key="5">
    <source>
        <dbReference type="ARBA" id="ARBA00022490"/>
    </source>
</evidence>
<evidence type="ECO:0000256" key="10">
    <source>
        <dbReference type="ARBA" id="ARBA00025699"/>
    </source>
</evidence>
<evidence type="ECO:0000313" key="19">
    <source>
        <dbReference type="EMBL" id="TDS31119.1"/>
    </source>
</evidence>
<reference evidence="17 22" key="1">
    <citation type="submission" date="2016-10" db="EMBL/GenBank/DDBJ databases">
        <authorList>
            <person name="de Groot N.N."/>
        </authorList>
    </citation>
    <scope>NUCLEOTIDE SEQUENCE [LARGE SCALE GENOMIC DNA]</scope>
    <source>
        <strain evidence="17 22">WG7</strain>
    </source>
</reference>
<dbReference type="EMBL" id="FNBJ01000002">
    <property type="protein sequence ID" value="SDE80221.1"/>
    <property type="molecule type" value="Genomic_DNA"/>
</dbReference>
<evidence type="ECO:0000313" key="16">
    <source>
        <dbReference type="EMBL" id="SDE80221.1"/>
    </source>
</evidence>
<dbReference type="Gene3D" id="3.40.1280.10">
    <property type="match status" value="1"/>
</dbReference>
<dbReference type="EMBL" id="SOEF01000018">
    <property type="protein sequence ID" value="TDX43009.1"/>
    <property type="molecule type" value="Genomic_DNA"/>
</dbReference>
<evidence type="ECO:0000256" key="6">
    <source>
        <dbReference type="ARBA" id="ARBA00022552"/>
    </source>
</evidence>
<dbReference type="STRING" id="54121.SAMN04515653_1178"/>
<dbReference type="Pfam" id="PF04452">
    <property type="entry name" value="Methyltrans_RNA"/>
    <property type="match status" value="1"/>
</dbReference>
<evidence type="ECO:0000313" key="26">
    <source>
        <dbReference type="Proteomes" id="UP000324896"/>
    </source>
</evidence>
<evidence type="ECO:0000256" key="9">
    <source>
        <dbReference type="ARBA" id="ARBA00022691"/>
    </source>
</evidence>
<evidence type="ECO:0000259" key="13">
    <source>
        <dbReference type="Pfam" id="PF04452"/>
    </source>
</evidence>
<evidence type="ECO:0000256" key="7">
    <source>
        <dbReference type="ARBA" id="ARBA00022603"/>
    </source>
</evidence>